<dbReference type="SMART" id="SM00829">
    <property type="entry name" value="PKS_ER"/>
    <property type="match status" value="1"/>
</dbReference>
<dbReference type="AlphaFoldDB" id="A0AB34KHB1"/>
<comment type="similarity">
    <text evidence="5">Belongs to the zinc-containing alcohol dehydrogenase family.</text>
</comment>
<dbReference type="GO" id="GO:0016616">
    <property type="term" value="F:oxidoreductase activity, acting on the CH-OH group of donors, NAD or NADP as acceptor"/>
    <property type="evidence" value="ECO:0007669"/>
    <property type="project" value="InterPro"/>
</dbReference>
<feature type="region of interest" description="Disordered" evidence="6">
    <location>
        <begin position="222"/>
        <end position="248"/>
    </location>
</feature>
<dbReference type="InterPro" id="IPR047109">
    <property type="entry name" value="CAD-like"/>
</dbReference>
<dbReference type="InterPro" id="IPR020843">
    <property type="entry name" value="ER"/>
</dbReference>
<keyword evidence="2 5" id="KW-0479">Metal-binding</keyword>
<keyword evidence="4" id="KW-0560">Oxidoreductase</keyword>
<dbReference type="EMBL" id="JAAQHG020000036">
    <property type="protein sequence ID" value="KAL1583367.1"/>
    <property type="molecule type" value="Genomic_DNA"/>
</dbReference>
<dbReference type="RefSeq" id="XP_069226474.1">
    <property type="nucleotide sequence ID" value="XM_069376678.1"/>
</dbReference>
<dbReference type="SUPFAM" id="SSF51735">
    <property type="entry name" value="NAD(P)-binding Rossmann-fold domains"/>
    <property type="match status" value="1"/>
</dbReference>
<dbReference type="PANTHER" id="PTHR42683">
    <property type="entry name" value="ALDEHYDE REDUCTASE"/>
    <property type="match status" value="1"/>
</dbReference>
<evidence type="ECO:0000259" key="7">
    <source>
        <dbReference type="SMART" id="SM00829"/>
    </source>
</evidence>
<evidence type="ECO:0000313" key="8">
    <source>
        <dbReference type="EMBL" id="KAL1583367.1"/>
    </source>
</evidence>
<name>A0AB34KHB1_9PEZI</name>
<organism evidence="8 9">
    <name type="scientific">Cladosporium halotolerans</name>
    <dbReference type="NCBI Taxonomy" id="1052096"/>
    <lineage>
        <taxon>Eukaryota</taxon>
        <taxon>Fungi</taxon>
        <taxon>Dikarya</taxon>
        <taxon>Ascomycota</taxon>
        <taxon>Pezizomycotina</taxon>
        <taxon>Dothideomycetes</taxon>
        <taxon>Dothideomycetidae</taxon>
        <taxon>Cladosporiales</taxon>
        <taxon>Cladosporiaceae</taxon>
        <taxon>Cladosporium</taxon>
    </lineage>
</organism>
<dbReference type="Pfam" id="PF08240">
    <property type="entry name" value="ADH_N"/>
    <property type="match status" value="1"/>
</dbReference>
<proteinExistence type="inferred from homology"/>
<protein>
    <recommendedName>
        <fullName evidence="7">Enoyl reductase (ER) domain-containing protein</fullName>
    </recommendedName>
</protein>
<dbReference type="InterPro" id="IPR013149">
    <property type="entry name" value="ADH-like_C"/>
</dbReference>
<evidence type="ECO:0000256" key="3">
    <source>
        <dbReference type="ARBA" id="ARBA00022833"/>
    </source>
</evidence>
<evidence type="ECO:0000256" key="6">
    <source>
        <dbReference type="SAM" id="MobiDB-lite"/>
    </source>
</evidence>
<dbReference type="GO" id="GO:0008270">
    <property type="term" value="F:zinc ion binding"/>
    <property type="evidence" value="ECO:0007669"/>
    <property type="project" value="InterPro"/>
</dbReference>
<dbReference type="InterPro" id="IPR002328">
    <property type="entry name" value="ADH_Zn_CS"/>
</dbReference>
<keyword evidence="3 5" id="KW-0862">Zinc</keyword>
<reference evidence="8 9" key="1">
    <citation type="journal article" date="2020" name="Microbiol. Resour. Announc.">
        <title>Draft Genome Sequence of a Cladosporium Species Isolated from the Mesophotic Ascidian Didemnum maculosum.</title>
        <authorList>
            <person name="Gioti A."/>
            <person name="Siaperas R."/>
            <person name="Nikolaivits E."/>
            <person name="Le Goff G."/>
            <person name="Ouazzani J."/>
            <person name="Kotoulas G."/>
            <person name="Topakas E."/>
        </authorList>
    </citation>
    <scope>NUCLEOTIDE SEQUENCE [LARGE SCALE GENOMIC DNA]</scope>
    <source>
        <strain evidence="8 9">TM138-S3</strain>
    </source>
</reference>
<comment type="cofactor">
    <cofactor evidence="1 5">
        <name>Zn(2+)</name>
        <dbReference type="ChEBI" id="CHEBI:29105"/>
    </cofactor>
</comment>
<dbReference type="Pfam" id="PF00107">
    <property type="entry name" value="ADH_zinc_N"/>
    <property type="match status" value="1"/>
</dbReference>
<dbReference type="Gene3D" id="3.40.50.720">
    <property type="entry name" value="NAD(P)-binding Rossmann-like Domain"/>
    <property type="match status" value="1"/>
</dbReference>
<feature type="domain" description="Enoyl reductase (ER)" evidence="7">
    <location>
        <begin position="5"/>
        <end position="360"/>
    </location>
</feature>
<comment type="caution">
    <text evidence="8">The sequence shown here is derived from an EMBL/GenBank/DDBJ whole genome shotgun (WGS) entry which is preliminary data.</text>
</comment>
<gene>
    <name evidence="8" type="ORF">WHR41_08074</name>
</gene>
<dbReference type="InterPro" id="IPR013154">
    <property type="entry name" value="ADH-like_N"/>
</dbReference>
<evidence type="ECO:0000256" key="4">
    <source>
        <dbReference type="ARBA" id="ARBA00023002"/>
    </source>
</evidence>
<evidence type="ECO:0000256" key="5">
    <source>
        <dbReference type="RuleBase" id="RU361277"/>
    </source>
</evidence>
<dbReference type="SUPFAM" id="SSF50129">
    <property type="entry name" value="GroES-like"/>
    <property type="match status" value="1"/>
</dbReference>
<dbReference type="FunFam" id="3.40.50.720:FF:000022">
    <property type="entry name" value="Cinnamyl alcohol dehydrogenase"/>
    <property type="match status" value="1"/>
</dbReference>
<evidence type="ECO:0000313" key="9">
    <source>
        <dbReference type="Proteomes" id="UP000803884"/>
    </source>
</evidence>
<dbReference type="Gene3D" id="3.90.180.10">
    <property type="entry name" value="Medium-chain alcohol dehydrogenases, catalytic domain"/>
    <property type="match status" value="1"/>
</dbReference>
<dbReference type="CDD" id="cd05283">
    <property type="entry name" value="CAD1"/>
    <property type="match status" value="1"/>
</dbReference>
<dbReference type="Proteomes" id="UP000803884">
    <property type="component" value="Unassembled WGS sequence"/>
</dbReference>
<evidence type="ECO:0000256" key="1">
    <source>
        <dbReference type="ARBA" id="ARBA00001947"/>
    </source>
</evidence>
<dbReference type="PROSITE" id="PS00059">
    <property type="entry name" value="ADH_ZINC"/>
    <property type="match status" value="1"/>
</dbReference>
<dbReference type="GeneID" id="96009516"/>
<accession>A0AB34KHB1</accession>
<dbReference type="InterPro" id="IPR011032">
    <property type="entry name" value="GroES-like_sf"/>
</dbReference>
<keyword evidence="9" id="KW-1185">Reference proteome</keyword>
<sequence length="364" mass="39713">MPSTHTLNTIRYDSQSKTFVSKATKREVGPYDVLIRTTHSGLCTTDVHAKGSGCGLGHEGIGIVEEVGEHVTKFFEGDRAGWGWLHSSCQYCKTCVSGYRQYCAEARGFAFSDHDQGALSDYRIINAAFAYQIPPMISSLHAAPLMCAGASTYEALQAAGTKPSHSVGVVGIGGLGHVAIMFARAMGCEVTAISSGRSKSEDAFNLGADWFRSTDELVKPGGSWDWEGKSRRSPSPYGDQPEVQKHVDTSGPSPIDVLLITSNAVPDLEPYLPILARRATIVLMTIQQDPVTIPYMPFVLPGHRLIASTEASLQNHLEMLDFVAVNKIRPWVEKFDMDLEGVARAFDRLESGQMRYRGVLVREG</sequence>
<dbReference type="InterPro" id="IPR036291">
    <property type="entry name" value="NAD(P)-bd_dom_sf"/>
</dbReference>
<evidence type="ECO:0000256" key="2">
    <source>
        <dbReference type="ARBA" id="ARBA00022723"/>
    </source>
</evidence>